<evidence type="ECO:0000256" key="2">
    <source>
        <dbReference type="ARBA" id="ARBA00012816"/>
    </source>
</evidence>
<comment type="caution">
    <text evidence="11">The sequence shown here is derived from an EMBL/GenBank/DDBJ whole genome shotgun (WGS) entry which is preliminary data.</text>
</comment>
<sequence>MLNAIRRLHTARQSLPKTIKAILNEKVPAETTVSINGWIRSVRSQKNVSFANVNDGSNLKGIQAILNSDQAKSLTTGASVKLTGQLVPSPGQEQQHELKVDQVEVLGESDSTYPLQKKRHTMEYLREIGHLRSRGNTGAAVLRLRNSAVLGFQRFFEQADCANVHTPIITSHDCEGGGEVFKVLPASTYTTQPSSTAMAPSEFFKKPVYLTVSGQLHAEILASSMGRVYTLGPVFRAEESQTSRHLAEFWMMEAELAFIDRLDQLLDFTEECLVSATKYVLDNSKEDLEFFNRWTDKSLLERLNKTVTKPFARMTYTEAIEVLQQAHDAGKVKFEFPVTWGSSLQSEHERYLATQHCQHPVFVTNYPAHLKPFYMRADNVQDSSKQTVGCFDLLIPSIGELIGGSMREERYDILHQKMIDSEMDVEEYKWYLDLRRYGSVPHGGYGLGLERYMLWITGLESVRDVVPMPRHVGSCRY</sequence>
<dbReference type="InterPro" id="IPR004365">
    <property type="entry name" value="NA-bd_OB_tRNA"/>
</dbReference>
<evidence type="ECO:0000256" key="1">
    <source>
        <dbReference type="ARBA" id="ARBA00008226"/>
    </source>
</evidence>
<dbReference type="EC" id="6.1.1.22" evidence="2"/>
<dbReference type="CDD" id="cd04318">
    <property type="entry name" value="EcAsnRS_like_N"/>
    <property type="match status" value="1"/>
</dbReference>
<dbReference type="GO" id="GO:0003676">
    <property type="term" value="F:nucleic acid binding"/>
    <property type="evidence" value="ECO:0007669"/>
    <property type="project" value="InterPro"/>
</dbReference>
<gene>
    <name evidence="11" type="ORF">INT44_008090</name>
</gene>
<dbReference type="PRINTS" id="PR01042">
    <property type="entry name" value="TRNASYNTHASP"/>
</dbReference>
<organism evidence="11 12">
    <name type="scientific">Umbelopsis vinacea</name>
    <dbReference type="NCBI Taxonomy" id="44442"/>
    <lineage>
        <taxon>Eukaryota</taxon>
        <taxon>Fungi</taxon>
        <taxon>Fungi incertae sedis</taxon>
        <taxon>Mucoromycota</taxon>
        <taxon>Mucoromycotina</taxon>
        <taxon>Umbelopsidomycetes</taxon>
        <taxon>Umbelopsidales</taxon>
        <taxon>Umbelopsidaceae</taxon>
        <taxon>Umbelopsis</taxon>
    </lineage>
</organism>
<comment type="similarity">
    <text evidence="1">Belongs to the class-II aminoacyl-tRNA synthetase family.</text>
</comment>
<accession>A0A8H7UF39</accession>
<dbReference type="PANTHER" id="PTHR22594:SF34">
    <property type="entry name" value="ASPARAGINE--TRNA LIGASE, MITOCHONDRIAL-RELATED"/>
    <property type="match status" value="1"/>
</dbReference>
<dbReference type="InterPro" id="IPR012340">
    <property type="entry name" value="NA-bd_OB-fold"/>
</dbReference>
<feature type="domain" description="Aminoacyl-transfer RNA synthetases class-II family profile" evidence="10">
    <location>
        <begin position="152"/>
        <end position="467"/>
    </location>
</feature>
<dbReference type="Proteomes" id="UP000612746">
    <property type="component" value="Unassembled WGS sequence"/>
</dbReference>
<evidence type="ECO:0000313" key="12">
    <source>
        <dbReference type="Proteomes" id="UP000612746"/>
    </source>
</evidence>
<dbReference type="GO" id="GO:0004816">
    <property type="term" value="F:asparagine-tRNA ligase activity"/>
    <property type="evidence" value="ECO:0007669"/>
    <property type="project" value="UniProtKB-EC"/>
</dbReference>
<dbReference type="PROSITE" id="PS50862">
    <property type="entry name" value="AA_TRNA_LIGASE_II"/>
    <property type="match status" value="1"/>
</dbReference>
<keyword evidence="12" id="KW-1185">Reference proteome</keyword>
<dbReference type="NCBIfam" id="TIGR00457">
    <property type="entry name" value="asnS"/>
    <property type="match status" value="1"/>
</dbReference>
<dbReference type="Pfam" id="PF00152">
    <property type="entry name" value="tRNA-synt_2"/>
    <property type="match status" value="1"/>
</dbReference>
<keyword evidence="7" id="KW-0030">Aminoacyl-tRNA synthetase</keyword>
<protein>
    <recommendedName>
        <fullName evidence="9">Asparagine--tRNA ligase, mitochondrial</fullName>
        <ecNumber evidence="2">6.1.1.22</ecNumber>
    </recommendedName>
    <alternativeName>
        <fullName evidence="8">Asparaginyl-tRNA synthetase</fullName>
    </alternativeName>
</protein>
<dbReference type="FunFam" id="3.30.930.10:FF:000016">
    <property type="entry name" value="Asparagine--tRNA ligase"/>
    <property type="match status" value="1"/>
</dbReference>
<dbReference type="Gene3D" id="3.30.930.10">
    <property type="entry name" value="Bira Bifunctional Protein, Domain 2"/>
    <property type="match status" value="1"/>
</dbReference>
<evidence type="ECO:0000256" key="6">
    <source>
        <dbReference type="ARBA" id="ARBA00022917"/>
    </source>
</evidence>
<dbReference type="GO" id="GO:0005524">
    <property type="term" value="F:ATP binding"/>
    <property type="evidence" value="ECO:0007669"/>
    <property type="project" value="UniProtKB-KW"/>
</dbReference>
<dbReference type="InterPro" id="IPR004522">
    <property type="entry name" value="Asn-tRNA-ligase"/>
</dbReference>
<dbReference type="NCBIfam" id="NF003037">
    <property type="entry name" value="PRK03932.1"/>
    <property type="match status" value="1"/>
</dbReference>
<evidence type="ECO:0000256" key="3">
    <source>
        <dbReference type="ARBA" id="ARBA00022598"/>
    </source>
</evidence>
<name>A0A8H7UF39_9FUNG</name>
<dbReference type="InterPro" id="IPR006195">
    <property type="entry name" value="aa-tRNA-synth_II"/>
</dbReference>
<keyword evidence="6" id="KW-0648">Protein biosynthesis</keyword>
<dbReference type="HAMAP" id="MF_00534">
    <property type="entry name" value="Asn_tRNA_synth"/>
    <property type="match status" value="1"/>
</dbReference>
<dbReference type="Gene3D" id="2.40.50.140">
    <property type="entry name" value="Nucleic acid-binding proteins"/>
    <property type="match status" value="1"/>
</dbReference>
<evidence type="ECO:0000256" key="5">
    <source>
        <dbReference type="ARBA" id="ARBA00022840"/>
    </source>
</evidence>
<dbReference type="OrthoDB" id="1931232at2759"/>
<dbReference type="AlphaFoldDB" id="A0A8H7UF39"/>
<dbReference type="SUPFAM" id="SSF50249">
    <property type="entry name" value="Nucleic acid-binding proteins"/>
    <property type="match status" value="1"/>
</dbReference>
<evidence type="ECO:0000259" key="10">
    <source>
        <dbReference type="PROSITE" id="PS50862"/>
    </source>
</evidence>
<dbReference type="PANTHER" id="PTHR22594">
    <property type="entry name" value="ASPARTYL/LYSYL-TRNA SYNTHETASE"/>
    <property type="match status" value="1"/>
</dbReference>
<keyword evidence="4" id="KW-0547">Nucleotide-binding</keyword>
<dbReference type="SUPFAM" id="SSF55681">
    <property type="entry name" value="Class II aaRS and biotin synthetases"/>
    <property type="match status" value="1"/>
</dbReference>
<proteinExistence type="inferred from homology"/>
<dbReference type="InterPro" id="IPR004364">
    <property type="entry name" value="Aa-tRNA-synt_II"/>
</dbReference>
<dbReference type="EMBL" id="JAEPRA010000012">
    <property type="protein sequence ID" value="KAG2177578.1"/>
    <property type="molecule type" value="Genomic_DNA"/>
</dbReference>
<evidence type="ECO:0000256" key="9">
    <source>
        <dbReference type="ARBA" id="ARBA00068798"/>
    </source>
</evidence>
<keyword evidence="5" id="KW-0067">ATP-binding</keyword>
<evidence type="ECO:0000256" key="8">
    <source>
        <dbReference type="ARBA" id="ARBA00029886"/>
    </source>
</evidence>
<dbReference type="GO" id="GO:0006421">
    <property type="term" value="P:asparaginyl-tRNA aminoacylation"/>
    <property type="evidence" value="ECO:0007669"/>
    <property type="project" value="InterPro"/>
</dbReference>
<dbReference type="GO" id="GO:0005739">
    <property type="term" value="C:mitochondrion"/>
    <property type="evidence" value="ECO:0007669"/>
    <property type="project" value="TreeGrafter"/>
</dbReference>
<reference evidence="11" key="1">
    <citation type="submission" date="2020-12" db="EMBL/GenBank/DDBJ databases">
        <title>Metabolic potential, ecology and presence of endohyphal bacteria is reflected in genomic diversity of Mucoromycotina.</title>
        <authorList>
            <person name="Muszewska A."/>
            <person name="Okrasinska A."/>
            <person name="Steczkiewicz K."/>
            <person name="Drgas O."/>
            <person name="Orlowska M."/>
            <person name="Perlinska-Lenart U."/>
            <person name="Aleksandrzak-Piekarczyk T."/>
            <person name="Szatraj K."/>
            <person name="Zielenkiewicz U."/>
            <person name="Pilsyk S."/>
            <person name="Malc E."/>
            <person name="Mieczkowski P."/>
            <person name="Kruszewska J.S."/>
            <person name="Biernat P."/>
            <person name="Pawlowska J."/>
        </authorList>
    </citation>
    <scope>NUCLEOTIDE SEQUENCE</scope>
    <source>
        <strain evidence="11">WA0000051536</strain>
    </source>
</reference>
<evidence type="ECO:0000313" key="11">
    <source>
        <dbReference type="EMBL" id="KAG2177578.1"/>
    </source>
</evidence>
<dbReference type="Pfam" id="PF01336">
    <property type="entry name" value="tRNA_anti-codon"/>
    <property type="match status" value="1"/>
</dbReference>
<evidence type="ECO:0000256" key="4">
    <source>
        <dbReference type="ARBA" id="ARBA00022741"/>
    </source>
</evidence>
<dbReference type="InterPro" id="IPR002312">
    <property type="entry name" value="Asp/Asn-tRNA-synth_IIb"/>
</dbReference>
<dbReference type="InterPro" id="IPR045864">
    <property type="entry name" value="aa-tRNA-synth_II/BPL/LPL"/>
</dbReference>
<evidence type="ECO:0000256" key="7">
    <source>
        <dbReference type="ARBA" id="ARBA00023146"/>
    </source>
</evidence>
<dbReference type="CDD" id="cd00776">
    <property type="entry name" value="AsxRS_core"/>
    <property type="match status" value="1"/>
</dbReference>
<keyword evidence="3" id="KW-0436">Ligase</keyword>